<dbReference type="GO" id="GO:0003677">
    <property type="term" value="F:DNA binding"/>
    <property type="evidence" value="ECO:0007669"/>
    <property type="project" value="InterPro"/>
</dbReference>
<dbReference type="InterPro" id="IPR011010">
    <property type="entry name" value="DNA_brk_join_enz"/>
</dbReference>
<reference evidence="2" key="1">
    <citation type="journal article" date="2015" name="Nature">
        <title>Complex archaea that bridge the gap between prokaryotes and eukaryotes.</title>
        <authorList>
            <person name="Spang A."/>
            <person name="Saw J.H."/>
            <person name="Jorgensen S.L."/>
            <person name="Zaremba-Niedzwiedzka K."/>
            <person name="Martijn J."/>
            <person name="Lind A.E."/>
            <person name="van Eijk R."/>
            <person name="Schleper C."/>
            <person name="Guy L."/>
            <person name="Ettema T.J."/>
        </authorList>
    </citation>
    <scope>NUCLEOTIDE SEQUENCE</scope>
</reference>
<organism evidence="2">
    <name type="scientific">marine sediment metagenome</name>
    <dbReference type="NCBI Taxonomy" id="412755"/>
    <lineage>
        <taxon>unclassified sequences</taxon>
        <taxon>metagenomes</taxon>
        <taxon>ecological metagenomes</taxon>
    </lineage>
</organism>
<dbReference type="InterPro" id="IPR013762">
    <property type="entry name" value="Integrase-like_cat_sf"/>
</dbReference>
<accession>A0A0F9XHS2</accession>
<sequence length="536" mass="59771">MARQKNYKAALESVTKGFETVEDSIKIDLPRNPRNHRQIDHTQYLGLGFDAWAIQSMYVIRALLQGGNFSVATLIGYSVNGLRFFLSFLGGGSVESPPATPNGLTKRHLERYVSWLQLKYPNGSTAKNYYTSFKSLLIVLADYGFVETDTDDLLPANPFPNNAQNTKDSDPLTMGEMQRLLGALKSELIAIHKGTFLGNGAEAMAVMLLITAARSGINTTPLLEMTRDALTTHPFVPNLRLITTIKRRGKGAQSKTIRQTKLQDEYSAIPLDGVAVLNKALEISEPLVQMASEEICSYVWLYRSGQRGAANNIVTLTPGALYVSTKSICERHVLQDDLGNRLHVTLSRLRKTMASRLWKLSGGDIIEVSSVMGHTPGVADNHYLKINDEIKVEGATFVGEAFPDKLRGINVTPTPPGSCKDTLYGSRAPKDGVNHCAEFIHCLGCPSYAIVGTVEDLYRLFSYQKFLYAEIEYFLTDEWEAWRKRQLDYINLINQFTSREFDAALVSRAKAKAELSPHLFWAKKIEFMERRRGGAI</sequence>
<proteinExistence type="predicted"/>
<dbReference type="EMBL" id="LAZR01000050">
    <property type="protein sequence ID" value="KKN98666.1"/>
    <property type="molecule type" value="Genomic_DNA"/>
</dbReference>
<evidence type="ECO:0000313" key="2">
    <source>
        <dbReference type="EMBL" id="KKN98666.1"/>
    </source>
</evidence>
<name>A0A0F9XHS2_9ZZZZ</name>
<gene>
    <name evidence="2" type="ORF">LCGC14_0143450</name>
</gene>
<dbReference type="GO" id="GO:0015074">
    <property type="term" value="P:DNA integration"/>
    <property type="evidence" value="ECO:0007669"/>
    <property type="project" value="InterPro"/>
</dbReference>
<comment type="caution">
    <text evidence="2">The sequence shown here is derived from an EMBL/GenBank/DDBJ whole genome shotgun (WGS) entry which is preliminary data.</text>
</comment>
<dbReference type="Gene3D" id="1.10.443.10">
    <property type="entry name" value="Intergrase catalytic core"/>
    <property type="match status" value="1"/>
</dbReference>
<dbReference type="AlphaFoldDB" id="A0A0F9XHS2"/>
<keyword evidence="1" id="KW-0233">DNA recombination</keyword>
<dbReference type="GO" id="GO:0006310">
    <property type="term" value="P:DNA recombination"/>
    <property type="evidence" value="ECO:0007669"/>
    <property type="project" value="UniProtKB-KW"/>
</dbReference>
<evidence type="ECO:0000256" key="1">
    <source>
        <dbReference type="ARBA" id="ARBA00023172"/>
    </source>
</evidence>
<dbReference type="SUPFAM" id="SSF56349">
    <property type="entry name" value="DNA breaking-rejoining enzymes"/>
    <property type="match status" value="1"/>
</dbReference>
<protein>
    <submittedName>
        <fullName evidence="2">Uncharacterized protein</fullName>
    </submittedName>
</protein>